<keyword evidence="3" id="KW-1185">Reference proteome</keyword>
<reference evidence="3" key="1">
    <citation type="submission" date="2017-04" db="EMBL/GenBank/DDBJ databases">
        <authorList>
            <person name="Varghese N."/>
            <person name="Submissions S."/>
        </authorList>
    </citation>
    <scope>NUCLEOTIDE SEQUENCE [LARGE SCALE GENOMIC DNA]</scope>
    <source>
        <strain evidence="3">Dd16</strain>
    </source>
</reference>
<proteinExistence type="predicted"/>
<dbReference type="AlphaFoldDB" id="A0A1X7FXV3"/>
<feature type="region of interest" description="Disordered" evidence="1">
    <location>
        <begin position="139"/>
        <end position="200"/>
    </location>
</feature>
<gene>
    <name evidence="2" type="ORF">SAMN06295910_0042</name>
</gene>
<accession>A0A1X7FXV3</accession>
<dbReference type="PROSITE" id="PS51257">
    <property type="entry name" value="PROKAR_LIPOPROTEIN"/>
    <property type="match status" value="1"/>
</dbReference>
<dbReference type="EMBL" id="LT840185">
    <property type="protein sequence ID" value="SMF60659.1"/>
    <property type="molecule type" value="Genomic_DNA"/>
</dbReference>
<dbReference type="STRING" id="941907.SAMN06295910_0042"/>
<evidence type="ECO:0000256" key="1">
    <source>
        <dbReference type="SAM" id="MobiDB-lite"/>
    </source>
</evidence>
<dbReference type="Proteomes" id="UP000192934">
    <property type="component" value="Chromosome I"/>
</dbReference>
<sequence length="200" mass="20112">MTYRIWTPLAAAVLVAGCNPDNGASGNIDLSLPDGDAAGCASAASLAAVREDAFRRIRAAVGADRDAITALDQAAKVTIAGASEVADGICGGTLVIAAPGIGDGGRAEEAIEYRAAGESGRVIVQGGEAMFDRLAGYNPRAAARPSPTPTPEPSPEPEENVSSIPLDPLPPAPPTDGEGPGRVKTPPVPQEMLPVGPEGE</sequence>
<organism evidence="2 3">
    <name type="scientific">Allosphingosinicella indica</name>
    <dbReference type="NCBI Taxonomy" id="941907"/>
    <lineage>
        <taxon>Bacteria</taxon>
        <taxon>Pseudomonadati</taxon>
        <taxon>Pseudomonadota</taxon>
        <taxon>Alphaproteobacteria</taxon>
        <taxon>Sphingomonadales</taxon>
        <taxon>Sphingomonadaceae</taxon>
        <taxon>Allosphingosinicella</taxon>
    </lineage>
</organism>
<dbReference type="RefSeq" id="WP_085216970.1">
    <property type="nucleotide sequence ID" value="NZ_LT840185.1"/>
</dbReference>
<evidence type="ECO:0008006" key="4">
    <source>
        <dbReference type="Google" id="ProtNLM"/>
    </source>
</evidence>
<name>A0A1X7FXV3_9SPHN</name>
<evidence type="ECO:0000313" key="3">
    <source>
        <dbReference type="Proteomes" id="UP000192934"/>
    </source>
</evidence>
<evidence type="ECO:0000313" key="2">
    <source>
        <dbReference type="EMBL" id="SMF60659.1"/>
    </source>
</evidence>
<protein>
    <recommendedName>
        <fullName evidence="4">Lipoprotein</fullName>
    </recommendedName>
</protein>